<evidence type="ECO:0000313" key="3">
    <source>
        <dbReference type="Proteomes" id="UP000466681"/>
    </source>
</evidence>
<accession>A0AAD1HHQ4</accession>
<dbReference type="Proteomes" id="UP000466681">
    <property type="component" value="Chromosome"/>
</dbReference>
<evidence type="ECO:0000313" key="2">
    <source>
        <dbReference type="EMBL" id="BBX05129.1"/>
    </source>
</evidence>
<evidence type="ECO:0000256" key="1">
    <source>
        <dbReference type="SAM" id="Phobius"/>
    </source>
</evidence>
<dbReference type="EMBL" id="AP022560">
    <property type="protein sequence ID" value="BBX05129.1"/>
    <property type="molecule type" value="Genomic_DNA"/>
</dbReference>
<proteinExistence type="predicted"/>
<reference evidence="2 3" key="1">
    <citation type="journal article" date="2019" name="Emerg. Microbes Infect.">
        <title>Comprehensive subspecies identification of 175 nontuberculous mycobacteria species based on 7547 genomic profiles.</title>
        <authorList>
            <person name="Matsumoto Y."/>
            <person name="Kinjo T."/>
            <person name="Motooka D."/>
            <person name="Nabeya D."/>
            <person name="Jung N."/>
            <person name="Uechi K."/>
            <person name="Horii T."/>
            <person name="Iida T."/>
            <person name="Fujita J."/>
            <person name="Nakamura S."/>
        </authorList>
    </citation>
    <scope>NUCLEOTIDE SEQUENCE [LARGE SCALE GENOMIC DNA]</scope>
    <source>
        <strain evidence="2 3">JCM 6375</strain>
    </source>
</reference>
<dbReference type="AlphaFoldDB" id="A0AAD1HHQ4"/>
<keyword evidence="3" id="KW-1185">Reference proteome</keyword>
<protein>
    <submittedName>
        <fullName evidence="2">Uncharacterized protein</fullName>
    </submittedName>
</protein>
<sequence length="65" mass="6565">MVDDVVSEDVVSDGEVSDVEDGLMSVVSGGLVLVIVWVVVVADSDAVAENVGSTKSIGACSGWPN</sequence>
<dbReference type="KEGG" id="mmor:MMOR_60650"/>
<feature type="transmembrane region" description="Helical" evidence="1">
    <location>
        <begin position="22"/>
        <end position="42"/>
    </location>
</feature>
<organism evidence="2 3">
    <name type="scientific">Mycolicibacterium moriokaense</name>
    <dbReference type="NCBI Taxonomy" id="39691"/>
    <lineage>
        <taxon>Bacteria</taxon>
        <taxon>Bacillati</taxon>
        <taxon>Actinomycetota</taxon>
        <taxon>Actinomycetes</taxon>
        <taxon>Mycobacteriales</taxon>
        <taxon>Mycobacteriaceae</taxon>
        <taxon>Mycolicibacterium</taxon>
    </lineage>
</organism>
<gene>
    <name evidence="2" type="ORF">MMOR_60650</name>
</gene>
<name>A0AAD1HHQ4_9MYCO</name>
<keyword evidence="1" id="KW-0812">Transmembrane</keyword>
<keyword evidence="1" id="KW-1133">Transmembrane helix</keyword>
<keyword evidence="1" id="KW-0472">Membrane</keyword>